<dbReference type="SUPFAM" id="SSF53098">
    <property type="entry name" value="Ribonuclease H-like"/>
    <property type="match status" value="1"/>
</dbReference>
<dbReference type="NCBIfam" id="NF033563">
    <property type="entry name" value="transpos_IS30"/>
    <property type="match status" value="1"/>
</dbReference>
<organism evidence="3 4">
    <name type="scientific">Caldalkalibacillus thermarum (strain TA2.A1)</name>
    <dbReference type="NCBI Taxonomy" id="986075"/>
    <lineage>
        <taxon>Bacteria</taxon>
        <taxon>Bacillati</taxon>
        <taxon>Bacillota</taxon>
        <taxon>Bacilli</taxon>
        <taxon>Bacillales</taxon>
        <taxon>Bacillaceae</taxon>
        <taxon>Caldalkalibacillus</taxon>
    </lineage>
</organism>
<evidence type="ECO:0000313" key="3">
    <source>
        <dbReference type="EMBL" id="QZT34229.1"/>
    </source>
</evidence>
<name>A0A8X8IAU4_CALTT</name>
<evidence type="ECO:0000259" key="2">
    <source>
        <dbReference type="PROSITE" id="PS50994"/>
    </source>
</evidence>
<dbReference type="PROSITE" id="PS50994">
    <property type="entry name" value="INTEGRASE"/>
    <property type="match status" value="1"/>
</dbReference>
<dbReference type="Pfam" id="PF00665">
    <property type="entry name" value="rve"/>
    <property type="match status" value="1"/>
</dbReference>
<dbReference type="GO" id="GO:0005829">
    <property type="term" value="C:cytosol"/>
    <property type="evidence" value="ECO:0007669"/>
    <property type="project" value="TreeGrafter"/>
</dbReference>
<dbReference type="GO" id="GO:0032196">
    <property type="term" value="P:transposition"/>
    <property type="evidence" value="ECO:0007669"/>
    <property type="project" value="TreeGrafter"/>
</dbReference>
<dbReference type="InterPro" id="IPR012337">
    <property type="entry name" value="RNaseH-like_sf"/>
</dbReference>
<dbReference type="GO" id="GO:0003676">
    <property type="term" value="F:nucleic acid binding"/>
    <property type="evidence" value="ECO:0007669"/>
    <property type="project" value="InterPro"/>
</dbReference>
<accession>A0A8X8IAU4</accession>
<gene>
    <name evidence="3" type="ORF">HUR95_02095</name>
</gene>
<keyword evidence="4" id="KW-1185">Reference proteome</keyword>
<dbReference type="PANTHER" id="PTHR10948:SF23">
    <property type="entry name" value="TRANSPOSASE INSI FOR INSERTION SEQUENCE ELEMENT IS30A-RELATED"/>
    <property type="match status" value="1"/>
</dbReference>
<dbReference type="PANTHER" id="PTHR10948">
    <property type="entry name" value="TRANSPOSASE"/>
    <property type="match status" value="1"/>
</dbReference>
<evidence type="ECO:0000256" key="1">
    <source>
        <dbReference type="ARBA" id="ARBA00023172"/>
    </source>
</evidence>
<dbReference type="InterPro" id="IPR036397">
    <property type="entry name" value="RNaseH_sf"/>
</dbReference>
<dbReference type="GO" id="GO:0006310">
    <property type="term" value="P:DNA recombination"/>
    <property type="evidence" value="ECO:0007669"/>
    <property type="project" value="UniProtKB-KW"/>
</dbReference>
<reference evidence="3 4" key="1">
    <citation type="journal article" date="2020" name="Extremophiles">
        <title>Genomic analysis of Caldalkalibacillus thermarum TA2.A1 reveals aerobic alkaliphilic metabolism and evolutionary hallmarks linking alkaliphilic bacteria and plant life.</title>
        <authorList>
            <person name="de Jong S.I."/>
            <person name="van den Broek M.A."/>
            <person name="Merkel A.Y."/>
            <person name="de la Torre Cortes P."/>
            <person name="Kalamorz F."/>
            <person name="Cook G.M."/>
            <person name="van Loosdrecht M.C.M."/>
            <person name="McMillan D.G.G."/>
        </authorList>
    </citation>
    <scope>NUCLEOTIDE SEQUENCE [LARGE SCALE GENOMIC DNA]</scope>
    <source>
        <strain evidence="3 4">TA2.A1</strain>
    </source>
</reference>
<dbReference type="GO" id="GO:0004803">
    <property type="term" value="F:transposase activity"/>
    <property type="evidence" value="ECO:0007669"/>
    <property type="project" value="TreeGrafter"/>
</dbReference>
<dbReference type="Gene3D" id="3.30.420.10">
    <property type="entry name" value="Ribonuclease H-like superfamily/Ribonuclease H"/>
    <property type="match status" value="1"/>
</dbReference>
<dbReference type="InterPro" id="IPR051917">
    <property type="entry name" value="Transposase-Integrase"/>
</dbReference>
<dbReference type="InterPro" id="IPR053392">
    <property type="entry name" value="Transposase_IS30-like"/>
</dbReference>
<proteinExistence type="predicted"/>
<feature type="domain" description="Integrase catalytic" evidence="2">
    <location>
        <begin position="176"/>
        <end position="342"/>
    </location>
</feature>
<dbReference type="EMBL" id="CP082237">
    <property type="protein sequence ID" value="QZT34229.1"/>
    <property type="molecule type" value="Genomic_DNA"/>
</dbReference>
<dbReference type="InterPro" id="IPR025246">
    <property type="entry name" value="IS30-like_HTH"/>
</dbReference>
<dbReference type="RefSeq" id="WP_222822892.1">
    <property type="nucleotide sequence ID" value="NZ_CP082237.1"/>
</dbReference>
<protein>
    <submittedName>
        <fullName evidence="3">IS30 family transposase</fullName>
    </submittedName>
</protein>
<dbReference type="Pfam" id="PF13936">
    <property type="entry name" value="HTH_38"/>
    <property type="match status" value="1"/>
</dbReference>
<evidence type="ECO:0000313" key="4">
    <source>
        <dbReference type="Proteomes" id="UP000825179"/>
    </source>
</evidence>
<dbReference type="InterPro" id="IPR001584">
    <property type="entry name" value="Integrase_cat-core"/>
</dbReference>
<sequence>MAHTHDNTKKRTFSHLTPYDRGRIGALRDEGKTLQAIADVIGCHKSTISRELKRGTVTQRKSDLTEYTAYFPETGQAVYEKNRSRCGAKYKLVKAAAFVHFAVKKMQQDHWSPDAVCGYAKVNHLFEGIVVCAKTLYHYIDLGLLPVKNIDLPLKVTRRTKNKRTRQHKKILGASIEERPSYIDKRQEFGHWEIDTVLGQRKKGAALLTLTERKTRKEHMIKIEQKTAVSVHQAIQSLKDLYREAFPSVFKTITSDNGSEFSELTQAIDSDDVTVYYTHPYTSSERGTNERHNGLIRRFIPKGKAIEDIDDTLISYVENWCNTLPRKILGYQTPNEQFAEEIAKIA</sequence>
<dbReference type="KEGG" id="cthu:HUR95_02095"/>
<dbReference type="Gene3D" id="1.10.10.60">
    <property type="entry name" value="Homeodomain-like"/>
    <property type="match status" value="1"/>
</dbReference>
<dbReference type="GO" id="GO:0015074">
    <property type="term" value="P:DNA integration"/>
    <property type="evidence" value="ECO:0007669"/>
    <property type="project" value="InterPro"/>
</dbReference>
<dbReference type="Proteomes" id="UP000825179">
    <property type="component" value="Chromosome"/>
</dbReference>
<keyword evidence="1" id="KW-0233">DNA recombination</keyword>
<dbReference type="AlphaFoldDB" id="A0A8X8IAU4"/>